<protein>
    <submittedName>
        <fullName evidence="1">Uncharacterized protein</fullName>
    </submittedName>
</protein>
<accession>A0A645F273</accession>
<organism evidence="1">
    <name type="scientific">bioreactor metagenome</name>
    <dbReference type="NCBI Taxonomy" id="1076179"/>
    <lineage>
        <taxon>unclassified sequences</taxon>
        <taxon>metagenomes</taxon>
        <taxon>ecological metagenomes</taxon>
    </lineage>
</organism>
<evidence type="ECO:0000313" key="1">
    <source>
        <dbReference type="EMBL" id="MPN08405.1"/>
    </source>
</evidence>
<gene>
    <name evidence="1" type="ORF">SDC9_155687</name>
</gene>
<dbReference type="EMBL" id="VSSQ01054450">
    <property type="protein sequence ID" value="MPN08405.1"/>
    <property type="molecule type" value="Genomic_DNA"/>
</dbReference>
<sequence>MFRHLLGLVVAVCAGIVFFLAVETLGDHYSGVFLRAGIEALPSQDYSQEIERLKAEKKLQEAFDLADYACRQEDLPGRERACALRRELDGELNTFWGTMGRSVRGFLTGEGATVAEVSGAVASDMLLYGDLRDLTKEGFRMWAGEDADPVVAALAGVGLATELVDVVDWVPAVLKAFRKLGALSSRFVDFLPGVGRRVAKAGHIDDAAKAVVNQIGAVAGKDGLGVA</sequence>
<dbReference type="AlphaFoldDB" id="A0A645F273"/>
<name>A0A645F273_9ZZZZ</name>
<reference evidence="1" key="1">
    <citation type="submission" date="2019-08" db="EMBL/GenBank/DDBJ databases">
        <authorList>
            <person name="Kucharzyk K."/>
            <person name="Murdoch R.W."/>
            <person name="Higgins S."/>
            <person name="Loffler F."/>
        </authorList>
    </citation>
    <scope>NUCLEOTIDE SEQUENCE</scope>
</reference>
<proteinExistence type="predicted"/>
<comment type="caution">
    <text evidence="1">The sequence shown here is derived from an EMBL/GenBank/DDBJ whole genome shotgun (WGS) entry which is preliminary data.</text>
</comment>